<evidence type="ECO:0000313" key="3">
    <source>
        <dbReference type="WBParaSite" id="HNAJ_0000688301-mRNA-1"/>
    </source>
</evidence>
<reference evidence="3" key="1">
    <citation type="submission" date="2017-02" db="UniProtKB">
        <authorList>
            <consortium name="WormBaseParasite"/>
        </authorList>
    </citation>
    <scope>IDENTIFICATION</scope>
</reference>
<name>A0A0R3TIJ2_RODNA</name>
<dbReference type="WBParaSite" id="HNAJ_0000688301-mRNA-1">
    <property type="protein sequence ID" value="HNAJ_0000688301-mRNA-1"/>
    <property type="gene ID" value="HNAJ_0000688301"/>
</dbReference>
<sequence length="34" mass="3845">MGEYGLSSWLTGFEELAARNYESVRVNFALAILH</sequence>
<reference evidence="1 2" key="2">
    <citation type="submission" date="2018-11" db="EMBL/GenBank/DDBJ databases">
        <authorList>
            <consortium name="Pathogen Informatics"/>
        </authorList>
    </citation>
    <scope>NUCLEOTIDE SEQUENCE [LARGE SCALE GENOMIC DNA]</scope>
</reference>
<organism evidence="3">
    <name type="scientific">Rodentolepis nana</name>
    <name type="common">Dwarf tapeworm</name>
    <name type="synonym">Hymenolepis nana</name>
    <dbReference type="NCBI Taxonomy" id="102285"/>
    <lineage>
        <taxon>Eukaryota</taxon>
        <taxon>Metazoa</taxon>
        <taxon>Spiralia</taxon>
        <taxon>Lophotrochozoa</taxon>
        <taxon>Platyhelminthes</taxon>
        <taxon>Cestoda</taxon>
        <taxon>Eucestoda</taxon>
        <taxon>Cyclophyllidea</taxon>
        <taxon>Hymenolepididae</taxon>
        <taxon>Rodentolepis</taxon>
    </lineage>
</organism>
<dbReference type="Proteomes" id="UP000278807">
    <property type="component" value="Unassembled WGS sequence"/>
</dbReference>
<dbReference type="EMBL" id="UZAE01008836">
    <property type="protein sequence ID" value="VDO02739.1"/>
    <property type="molecule type" value="Genomic_DNA"/>
</dbReference>
<evidence type="ECO:0000313" key="2">
    <source>
        <dbReference type="Proteomes" id="UP000278807"/>
    </source>
</evidence>
<proteinExistence type="predicted"/>
<dbReference type="OrthoDB" id="66906at2759"/>
<accession>A0A0R3TIJ2</accession>
<protein>
    <submittedName>
        <fullName evidence="3">Tetratricopeptide repeat protein</fullName>
    </submittedName>
</protein>
<dbReference type="AlphaFoldDB" id="A0A0R3TIJ2"/>
<evidence type="ECO:0000313" key="1">
    <source>
        <dbReference type="EMBL" id="VDO02739.1"/>
    </source>
</evidence>
<gene>
    <name evidence="1" type="ORF">HNAJ_LOCUS6879</name>
</gene>
<keyword evidence="2" id="KW-1185">Reference proteome</keyword>